<protein>
    <submittedName>
        <fullName evidence="1">Uncharacterized protein</fullName>
    </submittedName>
</protein>
<sequence>MMAEMWIFLVGAIARAKK</sequence>
<reference evidence="1" key="1">
    <citation type="submission" date="2014-09" db="EMBL/GenBank/DDBJ databases">
        <authorList>
            <person name="Magalhaes I.L.F."/>
            <person name="Oliveira U."/>
            <person name="Santos F.R."/>
            <person name="Vidigal T.H.D.A."/>
            <person name="Brescovit A.D."/>
            <person name="Santos A.J."/>
        </authorList>
    </citation>
    <scope>NUCLEOTIDE SEQUENCE</scope>
    <source>
        <tissue evidence="1">Shoot tissue taken approximately 20 cm above the soil surface</tissue>
    </source>
</reference>
<name>A0A0A9C2U5_ARUDO</name>
<dbReference type="EMBL" id="GBRH01227994">
    <property type="protein sequence ID" value="JAD69901.1"/>
    <property type="molecule type" value="Transcribed_RNA"/>
</dbReference>
<proteinExistence type="predicted"/>
<organism evidence="1">
    <name type="scientific">Arundo donax</name>
    <name type="common">Giant reed</name>
    <name type="synonym">Donax arundinaceus</name>
    <dbReference type="NCBI Taxonomy" id="35708"/>
    <lineage>
        <taxon>Eukaryota</taxon>
        <taxon>Viridiplantae</taxon>
        <taxon>Streptophyta</taxon>
        <taxon>Embryophyta</taxon>
        <taxon>Tracheophyta</taxon>
        <taxon>Spermatophyta</taxon>
        <taxon>Magnoliopsida</taxon>
        <taxon>Liliopsida</taxon>
        <taxon>Poales</taxon>
        <taxon>Poaceae</taxon>
        <taxon>PACMAD clade</taxon>
        <taxon>Arundinoideae</taxon>
        <taxon>Arundineae</taxon>
        <taxon>Arundo</taxon>
    </lineage>
</organism>
<dbReference type="AlphaFoldDB" id="A0A0A9C2U5"/>
<evidence type="ECO:0000313" key="1">
    <source>
        <dbReference type="EMBL" id="JAD69901.1"/>
    </source>
</evidence>
<accession>A0A0A9C2U5</accession>
<reference evidence="1" key="2">
    <citation type="journal article" date="2015" name="Data Brief">
        <title>Shoot transcriptome of the giant reed, Arundo donax.</title>
        <authorList>
            <person name="Barrero R.A."/>
            <person name="Guerrero F.D."/>
            <person name="Moolhuijzen P."/>
            <person name="Goolsby J.A."/>
            <person name="Tidwell J."/>
            <person name="Bellgard S.E."/>
            <person name="Bellgard M.I."/>
        </authorList>
    </citation>
    <scope>NUCLEOTIDE SEQUENCE</scope>
    <source>
        <tissue evidence="1">Shoot tissue taken approximately 20 cm above the soil surface</tissue>
    </source>
</reference>